<protein>
    <submittedName>
        <fullName evidence="2">Protein containing transglutaminase-like domain, putative cysteine protease</fullName>
    </submittedName>
</protein>
<proteinExistence type="predicted"/>
<dbReference type="GO" id="GO:0008233">
    <property type="term" value="F:peptidase activity"/>
    <property type="evidence" value="ECO:0007669"/>
    <property type="project" value="UniProtKB-KW"/>
</dbReference>
<gene>
    <name evidence="2" type="ORF">HELGO_WM3576</name>
</gene>
<dbReference type="AlphaFoldDB" id="A0A6S6T252"/>
<evidence type="ECO:0000259" key="1">
    <source>
        <dbReference type="SMART" id="SM00460"/>
    </source>
</evidence>
<dbReference type="Pfam" id="PF08379">
    <property type="entry name" value="Bact_transglu_N"/>
    <property type="match status" value="1"/>
</dbReference>
<dbReference type="SMART" id="SM00460">
    <property type="entry name" value="TGc"/>
    <property type="match status" value="1"/>
</dbReference>
<dbReference type="InterPro" id="IPR038765">
    <property type="entry name" value="Papain-like_cys_pep_sf"/>
</dbReference>
<feature type="domain" description="Transglutaminase-like" evidence="1">
    <location>
        <begin position="181"/>
        <end position="251"/>
    </location>
</feature>
<dbReference type="InterPro" id="IPR002931">
    <property type="entry name" value="Transglutaminase-like"/>
</dbReference>
<dbReference type="Gene3D" id="3.10.620.30">
    <property type="match status" value="1"/>
</dbReference>
<evidence type="ECO:0000313" key="2">
    <source>
        <dbReference type="EMBL" id="CAA6809232.1"/>
    </source>
</evidence>
<organism evidence="2">
    <name type="scientific">uncultured Sulfurovum sp</name>
    <dbReference type="NCBI Taxonomy" id="269237"/>
    <lineage>
        <taxon>Bacteria</taxon>
        <taxon>Pseudomonadati</taxon>
        <taxon>Campylobacterota</taxon>
        <taxon>Epsilonproteobacteria</taxon>
        <taxon>Campylobacterales</taxon>
        <taxon>Sulfurovaceae</taxon>
        <taxon>Sulfurovum</taxon>
        <taxon>environmental samples</taxon>
    </lineage>
</organism>
<reference evidence="2" key="1">
    <citation type="submission" date="2020-01" db="EMBL/GenBank/DDBJ databases">
        <authorList>
            <person name="Meier V. D."/>
            <person name="Meier V D."/>
        </authorList>
    </citation>
    <scope>NUCLEOTIDE SEQUENCE</scope>
    <source>
        <strain evidence="2">HLG_WM_MAG_01</strain>
    </source>
</reference>
<accession>A0A6S6T252</accession>
<dbReference type="Pfam" id="PF01841">
    <property type="entry name" value="Transglut_core"/>
    <property type="match status" value="1"/>
</dbReference>
<name>A0A6S6T252_9BACT</name>
<dbReference type="GO" id="GO:0006508">
    <property type="term" value="P:proteolysis"/>
    <property type="evidence" value="ECO:0007669"/>
    <property type="project" value="UniProtKB-KW"/>
</dbReference>
<dbReference type="InterPro" id="IPR013589">
    <property type="entry name" value="Bac_transglu_N"/>
</dbReference>
<dbReference type="SUPFAM" id="SSF54001">
    <property type="entry name" value="Cysteine proteinases"/>
    <property type="match status" value="1"/>
</dbReference>
<dbReference type="PANTHER" id="PTHR33490:SF7">
    <property type="entry name" value="BLR2979 PROTEIN"/>
    <property type="match status" value="1"/>
</dbReference>
<dbReference type="PANTHER" id="PTHR33490">
    <property type="entry name" value="BLR5614 PROTEIN-RELATED"/>
    <property type="match status" value="1"/>
</dbReference>
<keyword evidence="2" id="KW-0645">Protease</keyword>
<dbReference type="EMBL" id="CACVAS010000057">
    <property type="protein sequence ID" value="CAA6809232.1"/>
    <property type="molecule type" value="Genomic_DNA"/>
</dbReference>
<keyword evidence="2" id="KW-0378">Hydrolase</keyword>
<sequence>MIYDIYHKTAFKYENDVTFSHNIARLKPKNTPHQKLLSFSMEIDPEVYESREFTDMFGNTNTHMLIREPHQSLSVIGRSKVEILSATIDEHINMIKANSISYKEAIERLNKFQSADLYAKQFLFESQLIPYSSEKIKKYAYESFHEDRDLFEATQEFMERIFNDFAFVSGFSDITTPIEKIFEEKKGVCQDFAQFAISALRTIGLPAKYMSGYIETLPAKGEKKLFGADASHAWFSVYIPNAGWIEFDPTNNIIPREQHILLGSGRDYHDISPLKGVVFSSGNSELSVMVDVRKSESEIVQMMSQSQSQSQQ</sequence>